<dbReference type="GO" id="GO:0051903">
    <property type="term" value="F:S-(hydroxymethyl)glutathione dehydrogenase [NAD(P)+] activity"/>
    <property type="evidence" value="ECO:0007669"/>
    <property type="project" value="TreeGrafter"/>
</dbReference>
<dbReference type="OrthoDB" id="9787435at2"/>
<evidence type="ECO:0000256" key="5">
    <source>
        <dbReference type="ARBA" id="ARBA00023027"/>
    </source>
</evidence>
<dbReference type="GO" id="GO:0008270">
    <property type="term" value="F:zinc ion binding"/>
    <property type="evidence" value="ECO:0007669"/>
    <property type="project" value="InterPro"/>
</dbReference>
<evidence type="ECO:0000256" key="6">
    <source>
        <dbReference type="RuleBase" id="RU361277"/>
    </source>
</evidence>
<evidence type="ECO:0000259" key="7">
    <source>
        <dbReference type="SMART" id="SM00829"/>
    </source>
</evidence>
<keyword evidence="3 6" id="KW-0862">Zinc</keyword>
<evidence type="ECO:0000313" key="9">
    <source>
        <dbReference type="Proteomes" id="UP000295215"/>
    </source>
</evidence>
<dbReference type="PANTHER" id="PTHR43880">
    <property type="entry name" value="ALCOHOL DEHYDROGENASE"/>
    <property type="match status" value="1"/>
</dbReference>
<evidence type="ECO:0000256" key="3">
    <source>
        <dbReference type="ARBA" id="ARBA00022833"/>
    </source>
</evidence>
<reference evidence="8 9" key="1">
    <citation type="submission" date="2019-03" db="EMBL/GenBank/DDBJ databases">
        <title>Genomic Encyclopedia of Archaeal and Bacterial Type Strains, Phase II (KMG-II): from individual species to whole genera.</title>
        <authorList>
            <person name="Goeker M."/>
        </authorList>
    </citation>
    <scope>NUCLEOTIDE SEQUENCE [LARGE SCALE GENOMIC DNA]</scope>
    <source>
        <strain evidence="8 9">DSM 28213</strain>
    </source>
</reference>
<dbReference type="FunFam" id="3.40.50.720:FF:000003">
    <property type="entry name" value="S-(hydroxymethyl)glutathione dehydrogenase"/>
    <property type="match status" value="1"/>
</dbReference>
<dbReference type="Pfam" id="PF08240">
    <property type="entry name" value="ADH_N"/>
    <property type="match status" value="1"/>
</dbReference>
<dbReference type="GO" id="GO:0005829">
    <property type="term" value="C:cytosol"/>
    <property type="evidence" value="ECO:0007669"/>
    <property type="project" value="TreeGrafter"/>
</dbReference>
<evidence type="ECO:0000256" key="4">
    <source>
        <dbReference type="ARBA" id="ARBA00023002"/>
    </source>
</evidence>
<name>A0A4R7F2A3_9FLAO</name>
<dbReference type="Gene3D" id="3.90.180.10">
    <property type="entry name" value="Medium-chain alcohol dehydrogenases, catalytic domain"/>
    <property type="match status" value="1"/>
</dbReference>
<accession>A0A4R7F2A3</accession>
<proteinExistence type="inferred from homology"/>
<evidence type="ECO:0000256" key="1">
    <source>
        <dbReference type="ARBA" id="ARBA00001947"/>
    </source>
</evidence>
<keyword evidence="5" id="KW-0520">NAD</keyword>
<dbReference type="CDD" id="cd08278">
    <property type="entry name" value="benzyl_alcohol_DH"/>
    <property type="match status" value="1"/>
</dbReference>
<protein>
    <submittedName>
        <fullName evidence="8">Aryl-alcohol dehydrogenase</fullName>
    </submittedName>
</protein>
<dbReference type="GO" id="GO:0046294">
    <property type="term" value="P:formaldehyde catabolic process"/>
    <property type="evidence" value="ECO:0007669"/>
    <property type="project" value="TreeGrafter"/>
</dbReference>
<keyword evidence="9" id="KW-1185">Reference proteome</keyword>
<dbReference type="InterPro" id="IPR011032">
    <property type="entry name" value="GroES-like_sf"/>
</dbReference>
<dbReference type="EMBL" id="SOAG01000006">
    <property type="protein sequence ID" value="TDS63648.1"/>
    <property type="molecule type" value="Genomic_DNA"/>
</dbReference>
<feature type="domain" description="Enoyl reductase (ER)" evidence="7">
    <location>
        <begin position="12"/>
        <end position="362"/>
    </location>
</feature>
<keyword evidence="2 6" id="KW-0479">Metal-binding</keyword>
<dbReference type="SUPFAM" id="SSF51735">
    <property type="entry name" value="NAD(P)-binding Rossmann-fold domains"/>
    <property type="match status" value="1"/>
</dbReference>
<dbReference type="Proteomes" id="UP000295215">
    <property type="component" value="Unassembled WGS sequence"/>
</dbReference>
<dbReference type="PROSITE" id="PS00059">
    <property type="entry name" value="ADH_ZINC"/>
    <property type="match status" value="1"/>
</dbReference>
<evidence type="ECO:0000313" key="8">
    <source>
        <dbReference type="EMBL" id="TDS63648.1"/>
    </source>
</evidence>
<comment type="cofactor">
    <cofactor evidence="1 6">
        <name>Zn(2+)</name>
        <dbReference type="ChEBI" id="CHEBI:29105"/>
    </cofactor>
</comment>
<evidence type="ECO:0000256" key="2">
    <source>
        <dbReference type="ARBA" id="ARBA00022723"/>
    </source>
</evidence>
<dbReference type="AlphaFoldDB" id="A0A4R7F2A3"/>
<dbReference type="Pfam" id="PF00107">
    <property type="entry name" value="ADH_zinc_N"/>
    <property type="match status" value="1"/>
</dbReference>
<dbReference type="InterPro" id="IPR013154">
    <property type="entry name" value="ADH-like_N"/>
</dbReference>
<dbReference type="InterPro" id="IPR013149">
    <property type="entry name" value="ADH-like_C"/>
</dbReference>
<dbReference type="SUPFAM" id="SSF50129">
    <property type="entry name" value="GroES-like"/>
    <property type="match status" value="2"/>
</dbReference>
<dbReference type="SMART" id="SM00829">
    <property type="entry name" value="PKS_ER"/>
    <property type="match status" value="1"/>
</dbReference>
<dbReference type="RefSeq" id="WP_133712039.1">
    <property type="nucleotide sequence ID" value="NZ_SOAG01000006.1"/>
</dbReference>
<gene>
    <name evidence="8" type="ORF">C8P70_10680</name>
</gene>
<dbReference type="Gene3D" id="3.40.50.720">
    <property type="entry name" value="NAD(P)-binding Rossmann-like Domain"/>
    <property type="match status" value="1"/>
</dbReference>
<comment type="similarity">
    <text evidence="6">Belongs to the zinc-containing alcohol dehydrogenase family.</text>
</comment>
<organism evidence="8 9">
    <name type="scientific">Myroides indicus</name>
    <dbReference type="NCBI Taxonomy" id="1323422"/>
    <lineage>
        <taxon>Bacteria</taxon>
        <taxon>Pseudomonadati</taxon>
        <taxon>Bacteroidota</taxon>
        <taxon>Flavobacteriia</taxon>
        <taxon>Flavobacteriales</taxon>
        <taxon>Flavobacteriaceae</taxon>
        <taxon>Myroides</taxon>
    </lineage>
</organism>
<comment type="caution">
    <text evidence="8">The sequence shown here is derived from an EMBL/GenBank/DDBJ whole genome shotgun (WGS) entry which is preliminary data.</text>
</comment>
<dbReference type="PANTHER" id="PTHR43880:SF12">
    <property type="entry name" value="ALCOHOL DEHYDROGENASE CLASS-3"/>
    <property type="match status" value="1"/>
</dbReference>
<keyword evidence="4" id="KW-0560">Oxidoreductase</keyword>
<dbReference type="InterPro" id="IPR020843">
    <property type="entry name" value="ER"/>
</dbReference>
<sequence length="369" mass="39250">MEITAAIVKEKGGDFELVKMNLDEPKNDEVLIKIIATGTCHTDMAARDLLTGPLSFPMVLGHEGAGIVEKVGENVSNIKKGDHVVLTFGFCGGCSNCQTGIPAYCENFGALNFGGARLDGSHSHHIHGEVVQDNFFSQSSFATYALAHKNNVIKVRKDAPIEYLGPLGCGIQTGSGAVLNSLDVKAGQSIVISGGGAVGLAGVLAAKAISAGKIVVVDINEERLKFAKELGATHIINSIKENVAEKLKEIEPKGFDCGLDTTGISPVILDSINALRSHGKMGILGVAKKPLDIEMNSFVATGKQLIGIVEGDSVPNEFIPRLVNMYMNGQFPFDKLIKTYKFEDINQAIEDSEKGITIKPVILIGEYKG</sequence>
<dbReference type="InterPro" id="IPR036291">
    <property type="entry name" value="NAD(P)-bd_dom_sf"/>
</dbReference>
<dbReference type="InterPro" id="IPR002328">
    <property type="entry name" value="ADH_Zn_CS"/>
</dbReference>